<name>A0A7S4UY13_9DINO</name>
<evidence type="ECO:0000313" key="2">
    <source>
        <dbReference type="EMBL" id="CAE4565368.1"/>
    </source>
</evidence>
<sequence>MLLKREPPAWQTCTPPRAAAAWSCGCATPIRCVCVLTRLNKSVWKCRFGGRFLNVDREKTFLEADRERLAFATLSALSAQARPRLNWRTGDYNIMLDHQFPGLFRCISPRLGATPPHHADGQSKGDAGGIQTTTDIRTGEGHVR</sequence>
<evidence type="ECO:0000256" key="1">
    <source>
        <dbReference type="SAM" id="MobiDB-lite"/>
    </source>
</evidence>
<gene>
    <name evidence="2" type="ORF">AMON00008_LOCUS4987</name>
</gene>
<accession>A0A7S4UY13</accession>
<reference evidence="2" key="1">
    <citation type="submission" date="2021-01" db="EMBL/GenBank/DDBJ databases">
        <authorList>
            <person name="Corre E."/>
            <person name="Pelletier E."/>
            <person name="Niang G."/>
            <person name="Scheremetjew M."/>
            <person name="Finn R."/>
            <person name="Kale V."/>
            <person name="Holt S."/>
            <person name="Cochrane G."/>
            <person name="Meng A."/>
            <person name="Brown T."/>
            <person name="Cohen L."/>
        </authorList>
    </citation>
    <scope>NUCLEOTIDE SEQUENCE</scope>
    <source>
        <strain evidence="2">CCMP3105</strain>
    </source>
</reference>
<dbReference type="AlphaFoldDB" id="A0A7S4UY13"/>
<organism evidence="2">
    <name type="scientific">Alexandrium monilatum</name>
    <dbReference type="NCBI Taxonomy" id="311494"/>
    <lineage>
        <taxon>Eukaryota</taxon>
        <taxon>Sar</taxon>
        <taxon>Alveolata</taxon>
        <taxon>Dinophyceae</taxon>
        <taxon>Gonyaulacales</taxon>
        <taxon>Pyrocystaceae</taxon>
        <taxon>Alexandrium</taxon>
    </lineage>
</organism>
<feature type="region of interest" description="Disordered" evidence="1">
    <location>
        <begin position="115"/>
        <end position="144"/>
    </location>
</feature>
<proteinExistence type="predicted"/>
<protein>
    <submittedName>
        <fullName evidence="2">Uncharacterized protein</fullName>
    </submittedName>
</protein>
<dbReference type="EMBL" id="HBNR01007602">
    <property type="protein sequence ID" value="CAE4565368.1"/>
    <property type="molecule type" value="Transcribed_RNA"/>
</dbReference>